<evidence type="ECO:0000313" key="2">
    <source>
        <dbReference type="Proteomes" id="UP000317209"/>
    </source>
</evidence>
<gene>
    <name evidence="1" type="ORF">FB560_3325</name>
</gene>
<keyword evidence="2" id="KW-1185">Reference proteome</keyword>
<name>A0A543BAL5_9MICO</name>
<organism evidence="1 2">
    <name type="scientific">Microbacterium saperdae</name>
    <dbReference type="NCBI Taxonomy" id="69368"/>
    <lineage>
        <taxon>Bacteria</taxon>
        <taxon>Bacillati</taxon>
        <taxon>Actinomycetota</taxon>
        <taxon>Actinomycetes</taxon>
        <taxon>Micrococcales</taxon>
        <taxon>Microbacteriaceae</taxon>
        <taxon>Microbacterium</taxon>
    </lineage>
</organism>
<evidence type="ECO:0000313" key="1">
    <source>
        <dbReference type="EMBL" id="TQL81846.1"/>
    </source>
</evidence>
<protein>
    <submittedName>
        <fullName evidence="1">Uncharacterized protein</fullName>
    </submittedName>
</protein>
<proteinExistence type="predicted"/>
<dbReference type="RefSeq" id="WP_141873592.1">
    <property type="nucleotide sequence ID" value="NZ_VFOX01000002.1"/>
</dbReference>
<sequence length="113" mass="12019">MVDDDERQIVASRLFQTDDGDLTLQILAGGDGSTSFGYQFLNESGEVTESLDTYGADSLQALLFCITAAGDYLQRYVPSASFAELGVTAMLTTDLGAVGEWRAQVSMPAVLPA</sequence>
<dbReference type="EMBL" id="VFOX01000002">
    <property type="protein sequence ID" value="TQL81846.1"/>
    <property type="molecule type" value="Genomic_DNA"/>
</dbReference>
<dbReference type="AlphaFoldDB" id="A0A543BAL5"/>
<dbReference type="OrthoDB" id="5116632at2"/>
<dbReference type="Proteomes" id="UP000317209">
    <property type="component" value="Unassembled WGS sequence"/>
</dbReference>
<accession>A0A543BAL5</accession>
<comment type="caution">
    <text evidence="1">The sequence shown here is derived from an EMBL/GenBank/DDBJ whole genome shotgun (WGS) entry which is preliminary data.</text>
</comment>
<reference evidence="1 2" key="1">
    <citation type="submission" date="2019-06" db="EMBL/GenBank/DDBJ databases">
        <title>Sequencing the genomes of 1000 actinobacteria strains.</title>
        <authorList>
            <person name="Klenk H.-P."/>
        </authorList>
    </citation>
    <scope>NUCLEOTIDE SEQUENCE [LARGE SCALE GENOMIC DNA]</scope>
    <source>
        <strain evidence="1 2">DSM 20169</strain>
    </source>
</reference>